<sequence>SPQYDLLPQYEPEAGSSSFQQSSQHQTELSQKDADDLFGCND</sequence>
<feature type="non-terminal residue" evidence="1">
    <location>
        <position position="1"/>
    </location>
</feature>
<keyword evidence="2" id="KW-1185">Reference proteome</keyword>
<evidence type="ECO:0000313" key="2">
    <source>
        <dbReference type="Proteomes" id="UP000789366"/>
    </source>
</evidence>
<name>A0ACA9N6W4_9GLOM</name>
<gene>
    <name evidence="1" type="ORF">SPELUC_LOCUS8123</name>
</gene>
<protein>
    <submittedName>
        <fullName evidence="1">7215_t:CDS:1</fullName>
    </submittedName>
</protein>
<dbReference type="Proteomes" id="UP000789366">
    <property type="component" value="Unassembled WGS sequence"/>
</dbReference>
<proteinExistence type="predicted"/>
<comment type="caution">
    <text evidence="1">The sequence shown here is derived from an EMBL/GenBank/DDBJ whole genome shotgun (WGS) entry which is preliminary data.</text>
</comment>
<organism evidence="1 2">
    <name type="scientific">Cetraspora pellucida</name>
    <dbReference type="NCBI Taxonomy" id="1433469"/>
    <lineage>
        <taxon>Eukaryota</taxon>
        <taxon>Fungi</taxon>
        <taxon>Fungi incertae sedis</taxon>
        <taxon>Mucoromycota</taxon>
        <taxon>Glomeromycotina</taxon>
        <taxon>Glomeromycetes</taxon>
        <taxon>Diversisporales</taxon>
        <taxon>Gigasporaceae</taxon>
        <taxon>Cetraspora</taxon>
    </lineage>
</organism>
<dbReference type="EMBL" id="CAJVPW010011674">
    <property type="protein sequence ID" value="CAG8628047.1"/>
    <property type="molecule type" value="Genomic_DNA"/>
</dbReference>
<reference evidence="1" key="1">
    <citation type="submission" date="2021-06" db="EMBL/GenBank/DDBJ databases">
        <authorList>
            <person name="Kallberg Y."/>
            <person name="Tangrot J."/>
            <person name="Rosling A."/>
        </authorList>
    </citation>
    <scope>NUCLEOTIDE SEQUENCE</scope>
    <source>
        <strain evidence="1">28 12/20/2015</strain>
    </source>
</reference>
<accession>A0ACA9N6W4</accession>
<evidence type="ECO:0000313" key="1">
    <source>
        <dbReference type="EMBL" id="CAG8628047.1"/>
    </source>
</evidence>